<dbReference type="AlphaFoldDB" id="A0A1V3WKJ1"/>
<organism evidence="1 2">
    <name type="scientific">Mycobacterium kansasii</name>
    <dbReference type="NCBI Taxonomy" id="1768"/>
    <lineage>
        <taxon>Bacteria</taxon>
        <taxon>Bacillati</taxon>
        <taxon>Actinomycetota</taxon>
        <taxon>Actinomycetes</taxon>
        <taxon>Mycobacteriales</taxon>
        <taxon>Mycobacteriaceae</taxon>
        <taxon>Mycobacterium</taxon>
    </lineage>
</organism>
<dbReference type="Pfam" id="PF19457">
    <property type="entry name" value="DUF5994"/>
    <property type="match status" value="1"/>
</dbReference>
<evidence type="ECO:0000313" key="1">
    <source>
        <dbReference type="EMBL" id="OOK67487.1"/>
    </source>
</evidence>
<dbReference type="Proteomes" id="UP000189229">
    <property type="component" value="Unassembled WGS sequence"/>
</dbReference>
<protein>
    <submittedName>
        <fullName evidence="1">Uncharacterized protein</fullName>
    </submittedName>
</protein>
<name>A0A1V3WKJ1_MYCKA</name>
<comment type="caution">
    <text evidence="1">The sequence shown here is derived from an EMBL/GenBank/DDBJ whole genome shotgun (WGS) entry which is preliminary data.</text>
</comment>
<gene>
    <name evidence="1" type="ORF">BZL30_7522</name>
</gene>
<proteinExistence type="predicted"/>
<dbReference type="EMBL" id="MVBM01000008">
    <property type="protein sequence ID" value="OOK67487.1"/>
    <property type="molecule type" value="Genomic_DNA"/>
</dbReference>
<reference evidence="1 2" key="1">
    <citation type="submission" date="2017-02" db="EMBL/GenBank/DDBJ databases">
        <title>Complete genome sequences of Mycobacterium kansasii strains isolated from rhesus macaques.</title>
        <authorList>
            <person name="Panda A."/>
            <person name="Nagaraj S."/>
            <person name="Zhao X."/>
            <person name="Tettelin H."/>
            <person name="Detolla L.J."/>
        </authorList>
    </citation>
    <scope>NUCLEOTIDE SEQUENCE [LARGE SCALE GENOMIC DNA]</scope>
    <source>
        <strain evidence="1 2">11-3813</strain>
    </source>
</reference>
<evidence type="ECO:0000313" key="2">
    <source>
        <dbReference type="Proteomes" id="UP000189229"/>
    </source>
</evidence>
<sequence>MERETRLQLKTFRPVSEHIDGAWWPRSRSLADELPAWWQRYPNGWDRSR</sequence>
<accession>A0A1V3WKJ1</accession>
<dbReference type="InterPro" id="IPR046036">
    <property type="entry name" value="DUF5994"/>
</dbReference>